<protein>
    <submittedName>
        <fullName evidence="2">Uncharacterized protein</fullName>
    </submittedName>
</protein>
<gene>
    <name evidence="2" type="ORF">TNCT_484351</name>
</gene>
<dbReference type="AlphaFoldDB" id="A0A8X6H9G9"/>
<sequence length="99" mass="10764">MKPIEGSKIFIVGELTHLTICPLKDCLHNVTAKTLRKCLAAGSVSKPATPNLESTKNKIKDQYSFKLPNKKAKADLRPTTLPPIATADSFSTLSTQKDP</sequence>
<organism evidence="2 3">
    <name type="scientific">Trichonephila clavata</name>
    <name type="common">Joro spider</name>
    <name type="synonym">Nephila clavata</name>
    <dbReference type="NCBI Taxonomy" id="2740835"/>
    <lineage>
        <taxon>Eukaryota</taxon>
        <taxon>Metazoa</taxon>
        <taxon>Ecdysozoa</taxon>
        <taxon>Arthropoda</taxon>
        <taxon>Chelicerata</taxon>
        <taxon>Arachnida</taxon>
        <taxon>Araneae</taxon>
        <taxon>Araneomorphae</taxon>
        <taxon>Entelegynae</taxon>
        <taxon>Araneoidea</taxon>
        <taxon>Nephilidae</taxon>
        <taxon>Trichonephila</taxon>
    </lineage>
</organism>
<keyword evidence="3" id="KW-1185">Reference proteome</keyword>
<dbReference type="EMBL" id="BMAO01020767">
    <property type="protein sequence ID" value="GFQ69692.1"/>
    <property type="molecule type" value="Genomic_DNA"/>
</dbReference>
<feature type="compositionally biased region" description="Polar residues" evidence="1">
    <location>
        <begin position="88"/>
        <end position="99"/>
    </location>
</feature>
<evidence type="ECO:0000313" key="3">
    <source>
        <dbReference type="Proteomes" id="UP000887116"/>
    </source>
</evidence>
<evidence type="ECO:0000256" key="1">
    <source>
        <dbReference type="SAM" id="MobiDB-lite"/>
    </source>
</evidence>
<comment type="caution">
    <text evidence="2">The sequence shown here is derived from an EMBL/GenBank/DDBJ whole genome shotgun (WGS) entry which is preliminary data.</text>
</comment>
<proteinExistence type="predicted"/>
<dbReference type="Proteomes" id="UP000887116">
    <property type="component" value="Unassembled WGS sequence"/>
</dbReference>
<evidence type="ECO:0000313" key="2">
    <source>
        <dbReference type="EMBL" id="GFQ69692.1"/>
    </source>
</evidence>
<dbReference type="OrthoDB" id="10487456at2759"/>
<accession>A0A8X6H9G9</accession>
<reference evidence="2" key="1">
    <citation type="submission" date="2020-07" db="EMBL/GenBank/DDBJ databases">
        <title>Multicomponent nature underlies the extraordinary mechanical properties of spider dragline silk.</title>
        <authorList>
            <person name="Kono N."/>
            <person name="Nakamura H."/>
            <person name="Mori M."/>
            <person name="Yoshida Y."/>
            <person name="Ohtoshi R."/>
            <person name="Malay A.D."/>
            <person name="Moran D.A.P."/>
            <person name="Tomita M."/>
            <person name="Numata K."/>
            <person name="Arakawa K."/>
        </authorList>
    </citation>
    <scope>NUCLEOTIDE SEQUENCE</scope>
</reference>
<feature type="region of interest" description="Disordered" evidence="1">
    <location>
        <begin position="74"/>
        <end position="99"/>
    </location>
</feature>
<name>A0A8X6H9G9_TRICU</name>